<gene>
    <name evidence="1" type="ORF">GH723_07725</name>
</gene>
<evidence type="ECO:0000313" key="2">
    <source>
        <dbReference type="Proteomes" id="UP000334019"/>
    </source>
</evidence>
<dbReference type="InterPro" id="IPR036698">
    <property type="entry name" value="TM1070-like_sf"/>
</dbReference>
<dbReference type="Pfam" id="PF07100">
    <property type="entry name" value="ASRT"/>
    <property type="match status" value="1"/>
</dbReference>
<reference evidence="1 2" key="1">
    <citation type="submission" date="2019-11" db="EMBL/GenBank/DDBJ databases">
        <authorList>
            <person name="He Y."/>
        </authorList>
    </citation>
    <scope>NUCLEOTIDE SEQUENCE [LARGE SCALE GENOMIC DNA]</scope>
    <source>
        <strain evidence="1 2">SCSIO 58843</strain>
    </source>
</reference>
<dbReference type="InterPro" id="IPR009794">
    <property type="entry name" value="ASRT"/>
</dbReference>
<dbReference type="AlphaFoldDB" id="A0A5Q2RS77"/>
<dbReference type="SUPFAM" id="SSF89232">
    <property type="entry name" value="Hypothetical protein TM1070"/>
    <property type="match status" value="1"/>
</dbReference>
<dbReference type="Proteomes" id="UP000334019">
    <property type="component" value="Chromosome"/>
</dbReference>
<keyword evidence="2" id="KW-1185">Reference proteome</keyword>
<accession>A0A5Q2RS77</accession>
<dbReference type="Gene3D" id="2.60.290.11">
    <property type="entry name" value="TM1070-like"/>
    <property type="match status" value="1"/>
</dbReference>
<proteinExistence type="predicted"/>
<dbReference type="EMBL" id="CP045851">
    <property type="protein sequence ID" value="QGG97027.1"/>
    <property type="molecule type" value="Genomic_DNA"/>
</dbReference>
<evidence type="ECO:0000313" key="1">
    <source>
        <dbReference type="EMBL" id="QGG97027.1"/>
    </source>
</evidence>
<name>A0A5Q2RS77_9ACTN</name>
<sequence>MGSGGPSSTRRTDVEALGHRRWVIAEGWIPDRSTGPEELASHETACMVNTGDRDAHVEIHVLFTDREPAGPYAVTVPARRTVHVRFDQLTDPEPVPRATDYASVIESDEPIVVQHTRLDSRQAENALMSTTAFPAG</sequence>
<protein>
    <submittedName>
        <fullName evidence="1">Sensory rhodopsin transducer</fullName>
    </submittedName>
</protein>
<organism evidence="1 2">
    <name type="scientific">Actinomarinicola tropica</name>
    <dbReference type="NCBI Taxonomy" id="2789776"/>
    <lineage>
        <taxon>Bacteria</taxon>
        <taxon>Bacillati</taxon>
        <taxon>Actinomycetota</taxon>
        <taxon>Acidimicrobiia</taxon>
        <taxon>Acidimicrobiales</taxon>
        <taxon>Iamiaceae</taxon>
        <taxon>Actinomarinicola</taxon>
    </lineage>
</organism>
<dbReference type="KEGG" id="atq:GH723_07725"/>
<dbReference type="PIRSF" id="PIRSF008711">
    <property type="entry name" value="UCP008711"/>
    <property type="match status" value="1"/>
</dbReference>